<sequence length="23" mass="2656">MEIHDTTYSEIGCRKQDTSKVTI</sequence>
<dbReference type="EMBL" id="GGEC01064730">
    <property type="protein sequence ID" value="MBX45214.1"/>
    <property type="molecule type" value="Transcribed_RNA"/>
</dbReference>
<protein>
    <submittedName>
        <fullName evidence="1">Uncharacterized protein</fullName>
    </submittedName>
</protein>
<reference evidence="1" key="1">
    <citation type="submission" date="2018-02" db="EMBL/GenBank/DDBJ databases">
        <title>Rhizophora mucronata_Transcriptome.</title>
        <authorList>
            <person name="Meera S.P."/>
            <person name="Sreeshan A."/>
            <person name="Augustine A."/>
        </authorList>
    </citation>
    <scope>NUCLEOTIDE SEQUENCE</scope>
    <source>
        <tissue evidence="1">Leaf</tissue>
    </source>
</reference>
<evidence type="ECO:0000313" key="1">
    <source>
        <dbReference type="EMBL" id="MBX45214.1"/>
    </source>
</evidence>
<name>A0A2P2NS01_RHIMU</name>
<proteinExistence type="predicted"/>
<accession>A0A2P2NS01</accession>
<organism evidence="1">
    <name type="scientific">Rhizophora mucronata</name>
    <name type="common">Asiatic mangrove</name>
    <dbReference type="NCBI Taxonomy" id="61149"/>
    <lineage>
        <taxon>Eukaryota</taxon>
        <taxon>Viridiplantae</taxon>
        <taxon>Streptophyta</taxon>
        <taxon>Embryophyta</taxon>
        <taxon>Tracheophyta</taxon>
        <taxon>Spermatophyta</taxon>
        <taxon>Magnoliopsida</taxon>
        <taxon>eudicotyledons</taxon>
        <taxon>Gunneridae</taxon>
        <taxon>Pentapetalae</taxon>
        <taxon>rosids</taxon>
        <taxon>fabids</taxon>
        <taxon>Malpighiales</taxon>
        <taxon>Rhizophoraceae</taxon>
        <taxon>Rhizophora</taxon>
    </lineage>
</organism>
<dbReference type="AlphaFoldDB" id="A0A2P2NS01"/>